<dbReference type="Proteomes" id="UP000274271">
    <property type="component" value="Unassembled WGS sequence"/>
</dbReference>
<evidence type="ECO:0008006" key="4">
    <source>
        <dbReference type="Google" id="ProtNLM"/>
    </source>
</evidence>
<evidence type="ECO:0000313" key="3">
    <source>
        <dbReference type="Proteomes" id="UP000274271"/>
    </source>
</evidence>
<dbReference type="AlphaFoldDB" id="A0A3P1CLW7"/>
<keyword evidence="3" id="KW-1185">Reference proteome</keyword>
<organism evidence="2 3">
    <name type="scientific">Larkinella knui</name>
    <dbReference type="NCBI Taxonomy" id="2025310"/>
    <lineage>
        <taxon>Bacteria</taxon>
        <taxon>Pseudomonadati</taxon>
        <taxon>Bacteroidota</taxon>
        <taxon>Cytophagia</taxon>
        <taxon>Cytophagales</taxon>
        <taxon>Spirosomataceae</taxon>
        <taxon>Larkinella</taxon>
    </lineage>
</organism>
<evidence type="ECO:0000313" key="2">
    <source>
        <dbReference type="EMBL" id="RRB14198.1"/>
    </source>
</evidence>
<feature type="chain" id="PRO_5018297837" description="DUF3575 domain-containing protein" evidence="1">
    <location>
        <begin position="23"/>
        <end position="202"/>
    </location>
</feature>
<accession>A0A3P1CLW7</accession>
<evidence type="ECO:0000256" key="1">
    <source>
        <dbReference type="SAM" id="SignalP"/>
    </source>
</evidence>
<name>A0A3P1CLW7_9BACT</name>
<proteinExistence type="predicted"/>
<keyword evidence="1" id="KW-0732">Signal</keyword>
<dbReference type="EMBL" id="RQJP01000003">
    <property type="protein sequence ID" value="RRB14198.1"/>
    <property type="molecule type" value="Genomic_DNA"/>
</dbReference>
<sequence>MKKLLLSNLILLALAGLFPVCAQQIPSPESTRRNWPLIVSLQFHAISMPFRDLKSTFSNVGFSLGTEVMYNRRANLLQQVQVGFYRNRNAGNGLSVFTQTAYRPHFGPVYAEVKAGLGYHFAFHPNTTLVFKNGEWQSAGQRGKGMLMVPVGVSIGYQGTNTKPLFEPFVSYQFFILQGYNPEVPLLPNQLIQIGSRIHFSH</sequence>
<dbReference type="OrthoDB" id="821990at2"/>
<gene>
    <name evidence="2" type="ORF">EHT87_18345</name>
</gene>
<feature type="signal peptide" evidence="1">
    <location>
        <begin position="1"/>
        <end position="22"/>
    </location>
</feature>
<protein>
    <recommendedName>
        <fullName evidence="4">DUF3575 domain-containing protein</fullName>
    </recommendedName>
</protein>
<reference evidence="2 3" key="1">
    <citation type="submission" date="2018-11" db="EMBL/GenBank/DDBJ databases">
        <authorList>
            <person name="Zhou Z."/>
            <person name="Wang G."/>
        </authorList>
    </citation>
    <scope>NUCLEOTIDE SEQUENCE [LARGE SCALE GENOMIC DNA]</scope>
    <source>
        <strain evidence="2 3">KCTC42998</strain>
    </source>
</reference>
<comment type="caution">
    <text evidence="2">The sequence shown here is derived from an EMBL/GenBank/DDBJ whole genome shotgun (WGS) entry which is preliminary data.</text>
</comment>
<dbReference type="RefSeq" id="WP_124908090.1">
    <property type="nucleotide sequence ID" value="NZ_RQJP01000003.1"/>
</dbReference>